<feature type="compositionally biased region" description="Basic and acidic residues" evidence="6">
    <location>
        <begin position="329"/>
        <end position="339"/>
    </location>
</feature>
<dbReference type="Gene3D" id="3.30.2410.10">
    <property type="entry name" value="Hect, E3 ligase catalytic domain"/>
    <property type="match status" value="1"/>
</dbReference>
<evidence type="ECO:0000313" key="9">
    <source>
        <dbReference type="Proteomes" id="UP000614610"/>
    </source>
</evidence>
<feature type="compositionally biased region" description="Polar residues" evidence="6">
    <location>
        <begin position="486"/>
        <end position="498"/>
    </location>
</feature>
<dbReference type="InterPro" id="IPR032353">
    <property type="entry name" value="AZUL"/>
</dbReference>
<keyword evidence="4 5" id="KW-0833">Ubl conjugation pathway</keyword>
<feature type="compositionally biased region" description="Basic and acidic residues" evidence="6">
    <location>
        <begin position="458"/>
        <end position="467"/>
    </location>
</feature>
<dbReference type="Gene3D" id="3.90.1750.10">
    <property type="entry name" value="Hect, E3 ligase catalytic domains"/>
    <property type="match status" value="1"/>
</dbReference>
<feature type="compositionally biased region" description="Polar residues" evidence="6">
    <location>
        <begin position="364"/>
        <end position="383"/>
    </location>
</feature>
<comment type="catalytic activity">
    <reaction evidence="1">
        <text>S-ubiquitinyl-[E2 ubiquitin-conjugating enzyme]-L-cysteine + [acceptor protein]-L-lysine = [E2 ubiquitin-conjugating enzyme]-L-cysteine + N(6)-ubiquitinyl-[acceptor protein]-L-lysine.</text>
        <dbReference type="EC" id="2.3.2.26"/>
    </reaction>
</comment>
<reference evidence="8" key="1">
    <citation type="submission" date="2019-06" db="EMBL/GenBank/DDBJ databases">
        <authorList>
            <person name="Palmer J.M."/>
        </authorList>
    </citation>
    <scope>NUCLEOTIDE SEQUENCE</scope>
    <source>
        <strain evidence="8">TWF679</strain>
    </source>
</reference>
<evidence type="ECO:0000256" key="6">
    <source>
        <dbReference type="SAM" id="MobiDB-lite"/>
    </source>
</evidence>
<protein>
    <recommendedName>
        <fullName evidence="2">HECT-type E3 ubiquitin transferase</fullName>
        <ecNumber evidence="2">2.3.2.26</ecNumber>
    </recommendedName>
</protein>
<dbReference type="GO" id="GO:0061630">
    <property type="term" value="F:ubiquitin protein ligase activity"/>
    <property type="evidence" value="ECO:0007669"/>
    <property type="project" value="UniProtKB-EC"/>
</dbReference>
<feature type="region of interest" description="Disordered" evidence="6">
    <location>
        <begin position="1173"/>
        <end position="1218"/>
    </location>
</feature>
<proteinExistence type="predicted"/>
<dbReference type="Proteomes" id="UP000614610">
    <property type="component" value="Unassembled WGS sequence"/>
</dbReference>
<name>A0A8H8VMP6_ORBOL</name>
<keyword evidence="3" id="KW-0808">Transferase</keyword>
<evidence type="ECO:0000259" key="7">
    <source>
        <dbReference type="PROSITE" id="PS50237"/>
    </source>
</evidence>
<evidence type="ECO:0000256" key="3">
    <source>
        <dbReference type="ARBA" id="ARBA00022679"/>
    </source>
</evidence>
<feature type="active site" description="Glycyl thioester intermediate" evidence="5">
    <location>
        <position position="1408"/>
    </location>
</feature>
<dbReference type="Pfam" id="PF00632">
    <property type="entry name" value="HECT"/>
    <property type="match status" value="2"/>
</dbReference>
<dbReference type="EMBL" id="WIWT01000002">
    <property type="protein sequence ID" value="KAF3223162.1"/>
    <property type="molecule type" value="Genomic_DNA"/>
</dbReference>
<dbReference type="SMART" id="SM00119">
    <property type="entry name" value="HECTc"/>
    <property type="match status" value="1"/>
</dbReference>
<dbReference type="InterPro" id="IPR042556">
    <property type="entry name" value="AZUL_sf"/>
</dbReference>
<dbReference type="FunFam" id="3.30.2410.10:FF:000003">
    <property type="entry name" value="probable E3 ubiquitin-protein ligase HERC4 isoform X1"/>
    <property type="match status" value="1"/>
</dbReference>
<evidence type="ECO:0000256" key="2">
    <source>
        <dbReference type="ARBA" id="ARBA00012485"/>
    </source>
</evidence>
<feature type="region of interest" description="Disordered" evidence="6">
    <location>
        <begin position="327"/>
        <end position="498"/>
    </location>
</feature>
<evidence type="ECO:0000313" key="8">
    <source>
        <dbReference type="EMBL" id="KAF3223162.1"/>
    </source>
</evidence>
<dbReference type="InterPro" id="IPR035983">
    <property type="entry name" value="Hect_E3_ubiquitin_ligase"/>
</dbReference>
<dbReference type="OrthoDB" id="5981550at2759"/>
<dbReference type="InterPro" id="IPR000569">
    <property type="entry name" value="HECT_dom"/>
</dbReference>
<feature type="compositionally biased region" description="Low complexity" evidence="6">
    <location>
        <begin position="1181"/>
        <end position="1193"/>
    </location>
</feature>
<dbReference type="InterPro" id="IPR044611">
    <property type="entry name" value="E3A/B/C-like"/>
</dbReference>
<feature type="compositionally biased region" description="Basic and acidic residues" evidence="6">
    <location>
        <begin position="1256"/>
        <end position="1265"/>
    </location>
</feature>
<feature type="compositionally biased region" description="Basic and acidic residues" evidence="6">
    <location>
        <begin position="349"/>
        <end position="359"/>
    </location>
</feature>
<comment type="caution">
    <text evidence="8">The sequence shown here is derived from an EMBL/GenBank/DDBJ whole genome shotgun (WGS) entry which is preliminary data.</text>
</comment>
<dbReference type="GO" id="GO:0000209">
    <property type="term" value="P:protein polyubiquitination"/>
    <property type="evidence" value="ECO:0007669"/>
    <property type="project" value="InterPro"/>
</dbReference>
<dbReference type="EC" id="2.3.2.26" evidence="2"/>
<dbReference type="Pfam" id="PF16558">
    <property type="entry name" value="AZUL"/>
    <property type="match status" value="1"/>
</dbReference>
<dbReference type="Gene3D" id="6.10.130.10">
    <property type="entry name" value="Ubiquitin-protein ligase E3A, N-terminal zinc-binding domain (AZUL)"/>
    <property type="match status" value="1"/>
</dbReference>
<dbReference type="SUPFAM" id="SSF56204">
    <property type="entry name" value="Hect, E3 ligase catalytic domain"/>
    <property type="match status" value="1"/>
</dbReference>
<dbReference type="PANTHER" id="PTHR45700:SF8">
    <property type="entry name" value="HECT-TYPE E3 UBIQUITIN TRANSFERASE"/>
    <property type="match status" value="1"/>
</dbReference>
<feature type="region of interest" description="Disordered" evidence="6">
    <location>
        <begin position="1240"/>
        <end position="1270"/>
    </location>
</feature>
<evidence type="ECO:0000256" key="4">
    <source>
        <dbReference type="ARBA" id="ARBA00022786"/>
    </source>
</evidence>
<gene>
    <name evidence="8" type="ORF">TWF679_004358</name>
</gene>
<evidence type="ECO:0000256" key="1">
    <source>
        <dbReference type="ARBA" id="ARBA00000885"/>
    </source>
</evidence>
<dbReference type="PROSITE" id="PS50237">
    <property type="entry name" value="HECT"/>
    <property type="match status" value="1"/>
</dbReference>
<organism evidence="8 9">
    <name type="scientific">Orbilia oligospora</name>
    <name type="common">Nematode-trapping fungus</name>
    <name type="synonym">Arthrobotrys oligospora</name>
    <dbReference type="NCBI Taxonomy" id="2813651"/>
    <lineage>
        <taxon>Eukaryota</taxon>
        <taxon>Fungi</taxon>
        <taxon>Dikarya</taxon>
        <taxon>Ascomycota</taxon>
        <taxon>Pezizomycotina</taxon>
        <taxon>Orbiliomycetes</taxon>
        <taxon>Orbiliales</taxon>
        <taxon>Orbiliaceae</taxon>
        <taxon>Orbilia</taxon>
    </lineage>
</organism>
<sequence length="1440" mass="161657">MWPLSTQPTSTWHDMAISPNLTNIAVASEHLNLPSFRQYFTDPSNDAVDIVFCNFVPASRHPSISQTWAPEAIARFVSETRILDIIPKAIPWQHPYQPQGHSQAFILRICNRFIIVYTYLLGPGDRSGLAFTMFAPNDAKATPRPRRSGSYNFSSLPPHAPPLIVKNTTTLQDPSSIPSFSQAQRHREFNVLVKKYIHQLLHGCNRPVCTTPTCATARRQLHARKDATTGGSSASKREFTPLSARIIACQLATADEPYRSLCPGLAGEVRKELDLAAGPAGGRLKPDLGMRDPKSFMQGLFNTTAVRGLEMSVLPPPRDMMDVMVKGESASKVRKESAERHRRISSEPTRLDQETKKDQTTTTAPKSTNTGESYTPATLPNHPTTDRDRTTSGHIRPTYQLSTPPPHQSWSPQPTKSSRRKLSHDLSSYLTSPKNTFFTPDVNDLKPPPPQHVHRHSARDITHRRSIDTTPSRVAKPFALDDKSSKPTTSPVQSRNTIPTPQAVTHFTVDIVSALIEMLDDTSASKSAKREAEGFLRQSCHYVFSRPENLANCFPEDVKAEKGILVSNSMKALFDRGFGREIVDSLWKALGDLFPTVEEVNVGEEKSKVVNPSKYGSELAAKVFTITLHVLTAACPIKTPEVWEQCRRERSRGSISLDISFEDEGEMRLAKRFARCWSAFGLFQYSVKEILKGYMLGYAKVERSGRAEKLERELGRELASEVVLSGVGKGGWGLVVCVMEWMRAIMLSEWDGGERPRSGGVVDASIAFLRFLYEDHEALGLEESYFHNQVLADRLEYKNMPVKWYLKKLKANTTPTLLNTPPAGTSPPPRPLEPPHLLNHAFLLPPSALVKFFRSINFHRMSAAYDDALAMYRFVNQMADVTRRDNFKPWLRNFIMQSYDIAMNMYLCLEVHRSSVVMDTLNQLVGRELRECLRPLKVRFLDVGEEGVDHGGVQQEYFRLIWEEVTKGEYGCFVSDERTRMSWFSIVTLEPMHKFELLGLLVGLAVYNGVTLPVSFPLVMYRKLLGWKVELEDLGDGWPELVKGMKKLLEWSDEDGDVGDIFVRSYEFGYEALGEVHSVDLMKVGREDRWAPMKIEKERVTSLANLNFWLPANSFAARDYRNAMRTQAAAAGPSSTSATRLAIPQQITSLSSPAGEEAQEFLTAMNTAQRRQVQNIPDVADSISTSDTSSRRILTPEILTPGSQSPPASPSRRSSAVAIDENDEAAATWKAYHKQQQSISSADTSSISSTSPVKITSDKFMKPETEESELVTNANRDQYVKDYVFWLTDKSVRPQFEAFERGFHAMLDRKSLSLFNPITLRHLVEGSKEIDIAALEAAAKYDDGYHPNHRCIKDFWAIVRTYDNDQKRALLEFVTASDRVPVSGISSIMFVIQRNGGDSERVPTSLTCFGRLLLPEYSGRKKMREKLRIALENGRGFGVP</sequence>
<accession>A0A8H8VMP6</accession>
<dbReference type="PANTHER" id="PTHR45700">
    <property type="entry name" value="UBIQUITIN-PROTEIN LIGASE E3C"/>
    <property type="match status" value="1"/>
</dbReference>
<feature type="compositionally biased region" description="Low complexity" evidence="6">
    <location>
        <begin position="1240"/>
        <end position="1255"/>
    </location>
</feature>
<feature type="domain" description="HECT" evidence="7">
    <location>
        <begin position="929"/>
        <end position="1440"/>
    </location>
</feature>
<evidence type="ECO:0000256" key="5">
    <source>
        <dbReference type="PROSITE-ProRule" id="PRU00104"/>
    </source>
</evidence>
<feature type="compositionally biased region" description="Polar residues" evidence="6">
    <location>
        <begin position="425"/>
        <end position="438"/>
    </location>
</feature>